<comment type="subcellular location">
    <subcellularLocation>
        <location evidence="1">Membrane</location>
        <topology evidence="1">Multi-pass membrane protein</topology>
    </subcellularLocation>
</comment>
<reference evidence="7" key="1">
    <citation type="submission" date="2016-01" db="EMBL/GenBank/DDBJ databases">
        <title>Reference transcriptome for the parasite Schistocephalus solidus: insights into the molecular evolution of parasitism.</title>
        <authorList>
            <person name="Hebert F.O."/>
            <person name="Grambauer S."/>
            <person name="Barber I."/>
            <person name="Landry C.R."/>
            <person name="Aubin-Horth N."/>
        </authorList>
    </citation>
    <scope>NUCLEOTIDE SEQUENCE</scope>
</reference>
<sequence>MPSASGAKITAVLLGMLFIVSGCLKTIKISTALHREMLKVFKNLTDVCPLKLVGFNPSPVVYMQVVGVFELISGTALAFGTLLSQKVSCVGLMCMMVLTSYSQIALRDVGSTVMPLGYFLLLLWLYASLVRSTAQLKSKVS</sequence>
<proteinExistence type="inferred from homology"/>
<evidence type="ECO:0000256" key="4">
    <source>
        <dbReference type="ARBA" id="ARBA00022989"/>
    </source>
</evidence>
<dbReference type="PANTHER" id="PTHR13163">
    <property type="entry name" value="SPINAL CORD EXPRESSION PROTEIN 4"/>
    <property type="match status" value="1"/>
</dbReference>
<feature type="transmembrane region" description="Helical" evidence="6">
    <location>
        <begin position="60"/>
        <end position="80"/>
    </location>
</feature>
<evidence type="ECO:0000256" key="5">
    <source>
        <dbReference type="ARBA" id="ARBA00023136"/>
    </source>
</evidence>
<feature type="transmembrane region" description="Helical" evidence="6">
    <location>
        <begin position="112"/>
        <end position="129"/>
    </location>
</feature>
<feature type="transmembrane region" description="Helical" evidence="6">
    <location>
        <begin position="87"/>
        <end position="106"/>
    </location>
</feature>
<keyword evidence="4 6" id="KW-1133">Transmembrane helix</keyword>
<dbReference type="EMBL" id="GEEE01004059">
    <property type="protein sequence ID" value="JAP59166.1"/>
    <property type="molecule type" value="Transcribed_RNA"/>
</dbReference>
<dbReference type="Pfam" id="PF13564">
    <property type="entry name" value="DoxX_2"/>
    <property type="match status" value="1"/>
</dbReference>
<name>A0A0X3QHE2_SCHSO</name>
<dbReference type="AlphaFoldDB" id="A0A0X3QHE2"/>
<dbReference type="PANTHER" id="PTHR13163:SF2">
    <property type="entry name" value="TRANSMEMBRANE PROTEIN 35B"/>
    <property type="match status" value="1"/>
</dbReference>
<accession>A0A0X3QHE2</accession>
<comment type="similarity">
    <text evidence="2">Belongs to the DoxX family.</text>
</comment>
<gene>
    <name evidence="7" type="primary">ZMYNB</name>
    <name evidence="7" type="ORF">TR125350</name>
</gene>
<protein>
    <submittedName>
        <fullName evidence="7">Uncharacterized protein ZMYM6NB</fullName>
    </submittedName>
</protein>
<evidence type="ECO:0000256" key="1">
    <source>
        <dbReference type="ARBA" id="ARBA00004141"/>
    </source>
</evidence>
<evidence type="ECO:0000313" key="7">
    <source>
        <dbReference type="EMBL" id="JAP59166.1"/>
    </source>
</evidence>
<evidence type="ECO:0000256" key="2">
    <source>
        <dbReference type="ARBA" id="ARBA00006679"/>
    </source>
</evidence>
<dbReference type="InterPro" id="IPR032808">
    <property type="entry name" value="DoxX"/>
</dbReference>
<dbReference type="InterPro" id="IPR040399">
    <property type="entry name" value="TMEM35A/B"/>
</dbReference>
<organism evidence="7">
    <name type="scientific">Schistocephalus solidus</name>
    <name type="common">Tapeworm</name>
    <dbReference type="NCBI Taxonomy" id="70667"/>
    <lineage>
        <taxon>Eukaryota</taxon>
        <taxon>Metazoa</taxon>
        <taxon>Spiralia</taxon>
        <taxon>Lophotrochozoa</taxon>
        <taxon>Platyhelminthes</taxon>
        <taxon>Cestoda</taxon>
        <taxon>Eucestoda</taxon>
        <taxon>Diphyllobothriidea</taxon>
        <taxon>Diphyllobothriidae</taxon>
        <taxon>Schistocephalus</taxon>
    </lineage>
</organism>
<keyword evidence="5 6" id="KW-0472">Membrane</keyword>
<evidence type="ECO:0000256" key="6">
    <source>
        <dbReference type="SAM" id="Phobius"/>
    </source>
</evidence>
<evidence type="ECO:0000256" key="3">
    <source>
        <dbReference type="ARBA" id="ARBA00022692"/>
    </source>
</evidence>
<dbReference type="GO" id="GO:0016020">
    <property type="term" value="C:membrane"/>
    <property type="evidence" value="ECO:0007669"/>
    <property type="project" value="UniProtKB-SubCell"/>
</dbReference>
<keyword evidence="3 6" id="KW-0812">Transmembrane</keyword>